<protein>
    <submittedName>
        <fullName evidence="2">Uncharacterized protein</fullName>
    </submittedName>
</protein>
<dbReference type="PANTHER" id="PTHR33237:SF21">
    <property type="entry name" value="TRANSMEMBRANE PROTEIN"/>
    <property type="match status" value="1"/>
</dbReference>
<evidence type="ECO:0000313" key="2">
    <source>
        <dbReference type="EMBL" id="KAK2987312.1"/>
    </source>
</evidence>
<reference evidence="2" key="1">
    <citation type="submission" date="2022-12" db="EMBL/GenBank/DDBJ databases">
        <title>Draft genome assemblies for two species of Escallonia (Escalloniales).</title>
        <authorList>
            <person name="Chanderbali A."/>
            <person name="Dervinis C."/>
            <person name="Anghel I."/>
            <person name="Soltis D."/>
            <person name="Soltis P."/>
            <person name="Zapata F."/>
        </authorList>
    </citation>
    <scope>NUCLEOTIDE SEQUENCE</scope>
    <source>
        <strain evidence="2">UCBG92.1500</strain>
        <tissue evidence="2">Leaf</tissue>
    </source>
</reference>
<feature type="transmembrane region" description="Helical" evidence="1">
    <location>
        <begin position="20"/>
        <end position="38"/>
    </location>
</feature>
<evidence type="ECO:0000256" key="1">
    <source>
        <dbReference type="SAM" id="Phobius"/>
    </source>
</evidence>
<keyword evidence="3" id="KW-1185">Reference proteome</keyword>
<keyword evidence="1" id="KW-1133">Transmembrane helix</keyword>
<name>A0AA88RIZ0_9ASTE</name>
<dbReference type="EMBL" id="JAVXUO010000991">
    <property type="protein sequence ID" value="KAK2987312.1"/>
    <property type="molecule type" value="Genomic_DNA"/>
</dbReference>
<dbReference type="AlphaFoldDB" id="A0AA88RIZ0"/>
<sequence length="155" mass="17215">MEALWKLEDKWKLSTREAVLLFVCTASLVVGLCTATALRKRVGKNRVVNQDSGSEEPSEAMWAEPEPAGWGPVKRVLMSSVRWSGASKWEERLSRSRSEGPAPLLVREGRREAEVAWPSHNLVSPVWQRPILMGAFCGENFSEGFAIALLGLCFS</sequence>
<dbReference type="Proteomes" id="UP001187471">
    <property type="component" value="Unassembled WGS sequence"/>
</dbReference>
<dbReference type="PANTHER" id="PTHR33237">
    <property type="entry name" value="F2P16.13 PROTEIN-RELATED"/>
    <property type="match status" value="1"/>
</dbReference>
<keyword evidence="1" id="KW-0472">Membrane</keyword>
<gene>
    <name evidence="2" type="ORF">RJ640_006400</name>
</gene>
<proteinExistence type="predicted"/>
<evidence type="ECO:0000313" key="3">
    <source>
        <dbReference type="Proteomes" id="UP001187471"/>
    </source>
</evidence>
<organism evidence="2 3">
    <name type="scientific">Escallonia rubra</name>
    <dbReference type="NCBI Taxonomy" id="112253"/>
    <lineage>
        <taxon>Eukaryota</taxon>
        <taxon>Viridiplantae</taxon>
        <taxon>Streptophyta</taxon>
        <taxon>Embryophyta</taxon>
        <taxon>Tracheophyta</taxon>
        <taxon>Spermatophyta</taxon>
        <taxon>Magnoliopsida</taxon>
        <taxon>eudicotyledons</taxon>
        <taxon>Gunneridae</taxon>
        <taxon>Pentapetalae</taxon>
        <taxon>asterids</taxon>
        <taxon>campanulids</taxon>
        <taxon>Escalloniales</taxon>
        <taxon>Escalloniaceae</taxon>
        <taxon>Escallonia</taxon>
    </lineage>
</organism>
<accession>A0AA88RIZ0</accession>
<keyword evidence="1" id="KW-0812">Transmembrane</keyword>
<comment type="caution">
    <text evidence="2">The sequence shown here is derived from an EMBL/GenBank/DDBJ whole genome shotgun (WGS) entry which is preliminary data.</text>
</comment>